<name>A0A914VBS1_9BILA</name>
<protein>
    <submittedName>
        <fullName evidence="3">C2 domain-containing protein</fullName>
    </submittedName>
</protein>
<dbReference type="WBParaSite" id="PSAMB.scaffold1760size28035.g14830.t1">
    <property type="protein sequence ID" value="PSAMB.scaffold1760size28035.g14830.t1"/>
    <property type="gene ID" value="PSAMB.scaffold1760size28035.g14830"/>
</dbReference>
<dbReference type="Proteomes" id="UP000887566">
    <property type="component" value="Unplaced"/>
</dbReference>
<accession>A0A914VBS1</accession>
<dbReference type="Gene3D" id="2.60.40.150">
    <property type="entry name" value="C2 domain"/>
    <property type="match status" value="1"/>
</dbReference>
<organism evidence="2 3">
    <name type="scientific">Plectus sambesii</name>
    <dbReference type="NCBI Taxonomy" id="2011161"/>
    <lineage>
        <taxon>Eukaryota</taxon>
        <taxon>Metazoa</taxon>
        <taxon>Ecdysozoa</taxon>
        <taxon>Nematoda</taxon>
        <taxon>Chromadorea</taxon>
        <taxon>Plectida</taxon>
        <taxon>Plectina</taxon>
        <taxon>Plectoidea</taxon>
        <taxon>Plectidae</taxon>
        <taxon>Plectus</taxon>
    </lineage>
</organism>
<evidence type="ECO:0000256" key="1">
    <source>
        <dbReference type="SAM" id="MobiDB-lite"/>
    </source>
</evidence>
<evidence type="ECO:0000313" key="2">
    <source>
        <dbReference type="Proteomes" id="UP000887566"/>
    </source>
</evidence>
<feature type="compositionally biased region" description="Low complexity" evidence="1">
    <location>
        <begin position="17"/>
        <end position="26"/>
    </location>
</feature>
<evidence type="ECO:0000313" key="3">
    <source>
        <dbReference type="WBParaSite" id="PSAMB.scaffold1760size28035.g14830.t1"/>
    </source>
</evidence>
<sequence length="206" mass="23015">MFRSPARPLPKTNPYFGTPQGMTTPQGGAGHQQRCRQALGNRLLSLDALERRSSYYDLSESDDMSSLNGGGMGAHVINRISRKRPNPFGIHETAVRKYGIRGELYLTVTVHGPLMTIYLDRGRNFQGGAVSPCNTYVRLELLNEKEGRTKCRTALVPRTDTPVFNQIFTIVSAEKPVIEYDRYQSRRATSNNTISNQIPRLLAIGT</sequence>
<reference evidence="3" key="1">
    <citation type="submission" date="2022-11" db="UniProtKB">
        <authorList>
            <consortium name="WormBaseParasite"/>
        </authorList>
    </citation>
    <scope>IDENTIFICATION</scope>
</reference>
<dbReference type="AlphaFoldDB" id="A0A914VBS1"/>
<dbReference type="SUPFAM" id="SSF49562">
    <property type="entry name" value="C2 domain (Calcium/lipid-binding domain, CaLB)"/>
    <property type="match status" value="1"/>
</dbReference>
<dbReference type="InterPro" id="IPR035892">
    <property type="entry name" value="C2_domain_sf"/>
</dbReference>
<keyword evidence="2" id="KW-1185">Reference proteome</keyword>
<feature type="region of interest" description="Disordered" evidence="1">
    <location>
        <begin position="1"/>
        <end position="32"/>
    </location>
</feature>
<proteinExistence type="predicted"/>